<dbReference type="Proteomes" id="UP000315711">
    <property type="component" value="Unassembled WGS sequence"/>
</dbReference>
<proteinExistence type="predicted"/>
<organism evidence="1 2">
    <name type="scientific">Halalkalibacter nanhaiisediminis</name>
    <dbReference type="NCBI Taxonomy" id="688079"/>
    <lineage>
        <taxon>Bacteria</taxon>
        <taxon>Bacillati</taxon>
        <taxon>Bacillota</taxon>
        <taxon>Bacilli</taxon>
        <taxon>Bacillales</taxon>
        <taxon>Bacillaceae</taxon>
        <taxon>Halalkalibacter</taxon>
    </lineage>
</organism>
<dbReference type="EMBL" id="VLKZ01000006">
    <property type="protein sequence ID" value="TWI55882.1"/>
    <property type="molecule type" value="Genomic_DNA"/>
</dbReference>
<keyword evidence="2" id="KW-1185">Reference proteome</keyword>
<protein>
    <submittedName>
        <fullName evidence="1">Uncharacterized protein</fullName>
    </submittedName>
</protein>
<comment type="caution">
    <text evidence="1">The sequence shown here is derived from an EMBL/GenBank/DDBJ whole genome shotgun (WGS) entry which is preliminary data.</text>
</comment>
<dbReference type="AlphaFoldDB" id="A0A562QGJ8"/>
<evidence type="ECO:0000313" key="2">
    <source>
        <dbReference type="Proteomes" id="UP000315711"/>
    </source>
</evidence>
<dbReference type="RefSeq" id="WP_144450735.1">
    <property type="nucleotide sequence ID" value="NZ_VLKZ01000006.1"/>
</dbReference>
<accession>A0A562QGJ8</accession>
<evidence type="ECO:0000313" key="1">
    <source>
        <dbReference type="EMBL" id="TWI55882.1"/>
    </source>
</evidence>
<sequence>MKYHEPELKEVIKQFEQLLNRTPDKPEHVITFKIFLRQLLRVKPKQINLPAAEIIAVLKNDKPQIFRTLKLQSTDIAYLHYLTNINMDYHTANKKLTSLKESLN</sequence>
<dbReference type="OrthoDB" id="2923257at2"/>
<gene>
    <name evidence="1" type="ORF">IQ10_02444</name>
</gene>
<name>A0A562QGJ8_9BACI</name>
<reference evidence="1 2" key="1">
    <citation type="journal article" date="2015" name="Stand. Genomic Sci.">
        <title>Genomic Encyclopedia of Bacterial and Archaeal Type Strains, Phase III: the genomes of soil and plant-associated and newly described type strains.</title>
        <authorList>
            <person name="Whitman W.B."/>
            <person name="Woyke T."/>
            <person name="Klenk H.P."/>
            <person name="Zhou Y."/>
            <person name="Lilburn T.G."/>
            <person name="Beck B.J."/>
            <person name="De Vos P."/>
            <person name="Vandamme P."/>
            <person name="Eisen J.A."/>
            <person name="Garrity G."/>
            <person name="Hugenholtz P."/>
            <person name="Kyrpides N.C."/>
        </authorList>
    </citation>
    <scope>NUCLEOTIDE SEQUENCE [LARGE SCALE GENOMIC DNA]</scope>
    <source>
        <strain evidence="1 2">CGMCC 1.10116</strain>
    </source>
</reference>